<dbReference type="InterPro" id="IPR011013">
    <property type="entry name" value="Gal_mutarotase_sf_dom"/>
</dbReference>
<proteinExistence type="predicted"/>
<dbReference type="GO" id="GO:0005975">
    <property type="term" value="P:carbohydrate metabolic process"/>
    <property type="evidence" value="ECO:0007669"/>
    <property type="project" value="InterPro"/>
</dbReference>
<name>A0A2S5GI96_9BURK</name>
<sequence>MPDLPFPDPALPDPALPDPALPDPALPDPAFPDPPFPDPINAAERVTISSGAHQAEFAPGGGGRLTRLSTGSHDWIVPLTATEWAAGKWPRAGSYPLVPYSNRIRNGVFTFNGARHALQSVPGRPQAIHGAGLFQPWQVRNHTADSIDLVLAQPSGVLGWPWPFECVQRYRLDARGLRLSLSVINQGDSAMPCGLGIHPYFTAERVTLNARRVWPADADGLPTGSRVKHVRELRWSAEGCDTYLSQWEGRATLHWADGHELALHADPAFAHVVVYTAPGSQFLCVEPVTNVADAFNLAAAGETRTGMQVLEPGERFAATALIALTPPRGQR</sequence>
<dbReference type="OrthoDB" id="9808779at2"/>
<dbReference type="AlphaFoldDB" id="A0A2S5GI96"/>
<accession>A0A2S5GI96</accession>
<dbReference type="InterPro" id="IPR008183">
    <property type="entry name" value="Aldose_1/G6P_1-epimerase"/>
</dbReference>
<protein>
    <submittedName>
        <fullName evidence="2">Aldose 1-epimerase</fullName>
    </submittedName>
</protein>
<dbReference type="Gene3D" id="2.70.98.10">
    <property type="match status" value="1"/>
</dbReference>
<reference evidence="2 3" key="1">
    <citation type="submission" date="2018-02" db="EMBL/GenBank/DDBJ databases">
        <title>Draft Genome of Achromobacter spanius stain 6.</title>
        <authorList>
            <person name="Gunasekera T.S."/>
            <person name="Radwan O."/>
            <person name="Ruiz O.N."/>
        </authorList>
    </citation>
    <scope>NUCLEOTIDE SEQUENCE [LARGE SCALE GENOMIC DNA]</scope>
    <source>
        <strain evidence="2 3">6</strain>
    </source>
</reference>
<dbReference type="GO" id="GO:0016853">
    <property type="term" value="F:isomerase activity"/>
    <property type="evidence" value="ECO:0007669"/>
    <property type="project" value="InterPro"/>
</dbReference>
<organism evidence="2 3">
    <name type="scientific">Achromobacter spanius</name>
    <dbReference type="NCBI Taxonomy" id="217203"/>
    <lineage>
        <taxon>Bacteria</taxon>
        <taxon>Pseudomonadati</taxon>
        <taxon>Pseudomonadota</taxon>
        <taxon>Betaproteobacteria</taxon>
        <taxon>Burkholderiales</taxon>
        <taxon>Alcaligenaceae</taxon>
        <taxon>Achromobacter</taxon>
    </lineage>
</organism>
<dbReference type="SUPFAM" id="SSF74650">
    <property type="entry name" value="Galactose mutarotase-like"/>
    <property type="match status" value="1"/>
</dbReference>
<evidence type="ECO:0000256" key="1">
    <source>
        <dbReference type="SAM" id="MobiDB-lite"/>
    </source>
</evidence>
<dbReference type="EMBL" id="PREU01000024">
    <property type="protein sequence ID" value="PPA72583.1"/>
    <property type="molecule type" value="Genomic_DNA"/>
</dbReference>
<evidence type="ECO:0000313" key="3">
    <source>
        <dbReference type="Proteomes" id="UP000239990"/>
    </source>
</evidence>
<dbReference type="GO" id="GO:0030246">
    <property type="term" value="F:carbohydrate binding"/>
    <property type="evidence" value="ECO:0007669"/>
    <property type="project" value="InterPro"/>
</dbReference>
<gene>
    <name evidence="2" type="ORF">C4E15_29845</name>
</gene>
<evidence type="ECO:0000313" key="2">
    <source>
        <dbReference type="EMBL" id="PPA72583.1"/>
    </source>
</evidence>
<comment type="caution">
    <text evidence="2">The sequence shown here is derived from an EMBL/GenBank/DDBJ whole genome shotgun (WGS) entry which is preliminary data.</text>
</comment>
<dbReference type="RefSeq" id="WP_104145935.1">
    <property type="nucleotide sequence ID" value="NZ_PREU01000024.1"/>
</dbReference>
<dbReference type="InterPro" id="IPR014718">
    <property type="entry name" value="GH-type_carb-bd"/>
</dbReference>
<dbReference type="Proteomes" id="UP000239990">
    <property type="component" value="Unassembled WGS sequence"/>
</dbReference>
<dbReference type="Pfam" id="PF01263">
    <property type="entry name" value="Aldose_epim"/>
    <property type="match status" value="1"/>
</dbReference>
<feature type="region of interest" description="Disordered" evidence="1">
    <location>
        <begin position="1"/>
        <end position="41"/>
    </location>
</feature>
<feature type="compositionally biased region" description="Pro residues" evidence="1">
    <location>
        <begin position="1"/>
        <end position="38"/>
    </location>
</feature>